<dbReference type="eggNOG" id="ENOG5033623">
    <property type="taxonomic scope" value="Bacteria"/>
</dbReference>
<feature type="transmembrane region" description="Helical" evidence="1">
    <location>
        <begin position="40"/>
        <end position="70"/>
    </location>
</feature>
<evidence type="ECO:0000313" key="3">
    <source>
        <dbReference type="Proteomes" id="UP000002772"/>
    </source>
</evidence>
<dbReference type="STRING" id="688246.Premu_1921"/>
<reference evidence="3" key="1">
    <citation type="journal article" date="2011" name="Stand. Genomic Sci.">
        <title>Non-contiguous finished genome sequence of the opportunistic oral pathogen Prevotella multisaccharivorax type strain (PPPA20).</title>
        <authorList>
            <person name="Pati A."/>
            <person name="Gronow S."/>
            <person name="Lu M."/>
            <person name="Lapidus A."/>
            <person name="Nolan M."/>
            <person name="Lucas S."/>
            <person name="Hammon N."/>
            <person name="Deshpande S."/>
            <person name="Cheng J.F."/>
            <person name="Tapia R."/>
            <person name="Han C."/>
            <person name="Goodwin L."/>
            <person name="Pitluck S."/>
            <person name="Liolios K."/>
            <person name="Pagani I."/>
            <person name="Mavromatis K."/>
            <person name="Mikhailova N."/>
            <person name="Huntemann M."/>
            <person name="Chen A."/>
            <person name="Palaniappan K."/>
            <person name="Land M."/>
            <person name="Hauser L."/>
            <person name="Detter J.C."/>
            <person name="Brambilla E.M."/>
            <person name="Rohde M."/>
            <person name="Goker M."/>
            <person name="Woyke T."/>
            <person name="Bristow J."/>
            <person name="Eisen J.A."/>
            <person name="Markowitz V."/>
            <person name="Hugenholtz P."/>
            <person name="Kyrpides N.C."/>
            <person name="Klenk H.P."/>
            <person name="Ivanova N."/>
        </authorList>
    </citation>
    <scope>NUCLEOTIDE SEQUENCE [LARGE SCALE GENOMIC DNA]</scope>
    <source>
        <strain evidence="3">DSM 17128</strain>
    </source>
</reference>
<organism evidence="2 3">
    <name type="scientific">Hallella multisaccharivorax DSM 17128</name>
    <dbReference type="NCBI Taxonomy" id="688246"/>
    <lineage>
        <taxon>Bacteria</taxon>
        <taxon>Pseudomonadati</taxon>
        <taxon>Bacteroidota</taxon>
        <taxon>Bacteroidia</taxon>
        <taxon>Bacteroidales</taxon>
        <taxon>Prevotellaceae</taxon>
        <taxon>Hallella</taxon>
    </lineage>
</organism>
<dbReference type="RefSeq" id="WP_007574782.1">
    <property type="nucleotide sequence ID" value="NZ_BPTS01000002.1"/>
</dbReference>
<keyword evidence="3" id="KW-1185">Reference proteome</keyword>
<evidence type="ECO:0000313" key="2">
    <source>
        <dbReference type="EMBL" id="EGN57324.1"/>
    </source>
</evidence>
<evidence type="ECO:0008006" key="4">
    <source>
        <dbReference type="Google" id="ProtNLM"/>
    </source>
</evidence>
<protein>
    <recommendedName>
        <fullName evidence="4">Phage holin family protein</fullName>
    </recommendedName>
</protein>
<keyword evidence="1" id="KW-0472">Membrane</keyword>
<dbReference type="EMBL" id="GL945017">
    <property type="protein sequence ID" value="EGN57324.1"/>
    <property type="molecule type" value="Genomic_DNA"/>
</dbReference>
<keyword evidence="1" id="KW-1133">Transmembrane helix</keyword>
<proteinExistence type="predicted"/>
<feature type="transmembrane region" description="Helical" evidence="1">
    <location>
        <begin position="76"/>
        <end position="96"/>
    </location>
</feature>
<sequence length="115" mass="12945">MFSNDQNIETIGQLVDVLKHYAGLQKEYIKLGTVEKTVRILTAIAMTVILGLLLVFVLVFLSFAIAFALGPTLGQVAAFSIVSGFHFLIFLLFIVFRKQWIERPLVRFLSKLLLS</sequence>
<keyword evidence="1" id="KW-0812">Transmembrane</keyword>
<accession>F8N6T9</accession>
<dbReference type="Proteomes" id="UP000002772">
    <property type="component" value="Unassembled WGS sequence"/>
</dbReference>
<name>F8N6T9_9BACT</name>
<gene>
    <name evidence="2" type="ORF">Premu_1921</name>
</gene>
<dbReference type="InterPro" id="IPR009937">
    <property type="entry name" value="Phage_holin_3_6"/>
</dbReference>
<dbReference type="AlphaFoldDB" id="F8N6T9"/>
<dbReference type="HOGENOM" id="CLU_153095_1_0_10"/>
<dbReference type="Pfam" id="PF07332">
    <property type="entry name" value="Phage_holin_3_6"/>
    <property type="match status" value="1"/>
</dbReference>
<evidence type="ECO:0000256" key="1">
    <source>
        <dbReference type="SAM" id="Phobius"/>
    </source>
</evidence>
<dbReference type="OrthoDB" id="1093399at2"/>